<dbReference type="Pfam" id="PF18662">
    <property type="entry name" value="HTH_56"/>
    <property type="match status" value="1"/>
</dbReference>
<organism evidence="3 4">
    <name type="scientific">Blautia obeum</name>
    <dbReference type="NCBI Taxonomy" id="40520"/>
    <lineage>
        <taxon>Bacteria</taxon>
        <taxon>Bacillati</taxon>
        <taxon>Bacillota</taxon>
        <taxon>Clostridia</taxon>
        <taxon>Lachnospirales</taxon>
        <taxon>Lachnospiraceae</taxon>
        <taxon>Blautia</taxon>
    </lineage>
</organism>
<evidence type="ECO:0000259" key="1">
    <source>
        <dbReference type="Pfam" id="PF06048"/>
    </source>
</evidence>
<comment type="caution">
    <text evidence="3">The sequence shown here is derived from an EMBL/GenBank/DDBJ whole genome shotgun (WGS) entry which is preliminary data.</text>
</comment>
<feature type="domain" description="Cch helix turn helix" evidence="2">
    <location>
        <begin position="508"/>
        <end position="609"/>
    </location>
</feature>
<dbReference type="InterPro" id="IPR009270">
    <property type="entry name" value="DUF927"/>
</dbReference>
<evidence type="ECO:0000313" key="3">
    <source>
        <dbReference type="EMBL" id="RGV64333.1"/>
    </source>
</evidence>
<dbReference type="InterPro" id="IPR040538">
    <property type="entry name" value="Cch_HTH"/>
</dbReference>
<dbReference type="Pfam" id="PF06048">
    <property type="entry name" value="DUF927"/>
    <property type="match status" value="1"/>
</dbReference>
<reference evidence="3 4" key="1">
    <citation type="submission" date="2018-08" db="EMBL/GenBank/DDBJ databases">
        <title>A genome reference for cultivated species of the human gut microbiota.</title>
        <authorList>
            <person name="Zou Y."/>
            <person name="Xue W."/>
            <person name="Luo G."/>
        </authorList>
    </citation>
    <scope>NUCLEOTIDE SEQUENCE [LARGE SCALE GENOMIC DNA]</scope>
    <source>
        <strain evidence="3 4">AF14-23</strain>
    </source>
</reference>
<proteinExistence type="predicted"/>
<sequence length="633" mass="72040">MEMISKLTKDSILDEEVFDEIFKQEDEIYKARLTLTLLDRAKELGVKKKFEDLLKAYTKVQKQMIEKEKNNRTLSMLNQWTNFSDCEYDRMKCLNWVADDDGIRISNTNPGSPDIIACYHPILPIERMKNLETGEEQIKLIYKRNNKWSEVIVPKTMVASSTKIVGLSALGISVTSENAKFLVRYLSDVENANDDYINIQYSSSKIGWIRDYFLPYDKDIVFDGDMRFRQLYESISVGGSRTEWYEHVKKVRATGRIEPKIMLAASFASILIKLVGALPFFVDLWGETEGGKTVTLMLGASVWANPGESRYIGDFKTTDVALEAKSDMLNNLPLILDDTSKVSAKIRDNFEGIVYDLCSGKGKSRSNKELGVNRENRWQNCILTNGERPLAGYVSQGGAINRIIEVECSEKIFDDPQLTADTLKKNYGYAGIDFVNVVKEMSIDDIKSLQKHYQGLIQDDDKMQKQSISMSIILAADKIATDQLFHDGQYIDIETAKNLLTEKEMVSENERAYWFVLDKIAMNGIKFDDNPDIKTEMWGIIDNDPVEKTSTAIIYSAAFDDLCKIGRFSRKAFLSWAVKKGLVETDSRGYPTKAKKLDGIVTKCVFLKIVDEIPKEFVNCNDNFEITDDIVFD</sequence>
<protein>
    <submittedName>
        <fullName evidence="3">DUF927 domain-containing protein</fullName>
    </submittedName>
</protein>
<dbReference type="Proteomes" id="UP000265828">
    <property type="component" value="Unassembled WGS sequence"/>
</dbReference>
<gene>
    <name evidence="3" type="ORF">DWW07_09020</name>
</gene>
<dbReference type="AlphaFoldDB" id="A0A395X825"/>
<dbReference type="EMBL" id="QRZI01000005">
    <property type="protein sequence ID" value="RGV64333.1"/>
    <property type="molecule type" value="Genomic_DNA"/>
</dbReference>
<evidence type="ECO:0000259" key="2">
    <source>
        <dbReference type="Pfam" id="PF18662"/>
    </source>
</evidence>
<name>A0A395X825_9FIRM</name>
<feature type="domain" description="DUF927" evidence="1">
    <location>
        <begin position="105"/>
        <end position="374"/>
    </location>
</feature>
<accession>A0A395X825</accession>
<evidence type="ECO:0000313" key="4">
    <source>
        <dbReference type="Proteomes" id="UP000265828"/>
    </source>
</evidence>